<dbReference type="AlphaFoldDB" id="G9WPY3"/>
<keyword evidence="3" id="KW-1185">Reference proteome</keyword>
<dbReference type="Pfam" id="PF13470">
    <property type="entry name" value="PIN_3"/>
    <property type="match status" value="1"/>
</dbReference>
<dbReference type="Proteomes" id="UP000018461">
    <property type="component" value="Unassembled WGS sequence"/>
</dbReference>
<dbReference type="PATRIC" id="fig|796943.3.peg.1874"/>
<reference evidence="2" key="2">
    <citation type="submission" date="2013-03" db="EMBL/GenBank/DDBJ databases">
        <title>The Genome Sequence of Oribacterium sp. ACB1.</title>
        <authorList>
            <consortium name="The Broad Institute Genomics Platform"/>
            <consortium name="The Broad Institute Genome Sequencing Center for Infectious Disease"/>
            <person name="Earl A."/>
            <person name="Ward D."/>
            <person name="Feldgarden M."/>
            <person name="Gevers D."/>
            <person name="Sizova M."/>
            <person name="Hazen A."/>
            <person name="Epstein S."/>
            <person name="Walker B."/>
            <person name="Young S."/>
            <person name="Zeng Q."/>
            <person name="Gargeya S."/>
            <person name="Fitzgerald M."/>
            <person name="Haas B."/>
            <person name="Abouelleil A."/>
            <person name="Allen A.W."/>
            <person name="Alvarado L."/>
            <person name="Arachchi H.M."/>
            <person name="Berlin A.M."/>
            <person name="Chapman S.B."/>
            <person name="Gainer-Dewar J."/>
            <person name="Goldberg J."/>
            <person name="Griggs A."/>
            <person name="Gujja S."/>
            <person name="Hansen M."/>
            <person name="Howarth C."/>
            <person name="Imamovic A."/>
            <person name="Ireland A."/>
            <person name="Larimer J."/>
            <person name="McCowan C."/>
            <person name="Murphy C."/>
            <person name="Pearson M."/>
            <person name="Poon T.W."/>
            <person name="Priest M."/>
            <person name="Roberts A."/>
            <person name="Saif S."/>
            <person name="Shea T."/>
            <person name="Sisk P."/>
            <person name="Sykes S."/>
            <person name="Wortman J."/>
            <person name="Nusbaum C."/>
            <person name="Birren B."/>
        </authorList>
    </citation>
    <scope>NUCLEOTIDE SEQUENCE [LARGE SCALE GENOMIC DNA]</scope>
    <source>
        <strain evidence="2">ACB1</strain>
    </source>
</reference>
<dbReference type="InterPro" id="IPR002716">
    <property type="entry name" value="PIN_dom"/>
</dbReference>
<organism evidence="2 3">
    <name type="scientific">Oribacterium parvum ACB1</name>
    <dbReference type="NCBI Taxonomy" id="796943"/>
    <lineage>
        <taxon>Bacteria</taxon>
        <taxon>Bacillati</taxon>
        <taxon>Bacillota</taxon>
        <taxon>Clostridia</taxon>
        <taxon>Lachnospirales</taxon>
        <taxon>Lachnospiraceae</taxon>
        <taxon>Oribacterium</taxon>
    </lineage>
</organism>
<gene>
    <name evidence="2" type="ORF">HMPREF9625_01416</name>
</gene>
<accession>G9WPY3</accession>
<dbReference type="InterPro" id="IPR002850">
    <property type="entry name" value="PIN_toxin-like"/>
</dbReference>
<dbReference type="Gene3D" id="3.40.50.1010">
    <property type="entry name" value="5'-nuclease"/>
    <property type="match status" value="1"/>
</dbReference>
<dbReference type="EMBL" id="AFZC02000001">
    <property type="protein sequence ID" value="EHL10416.1"/>
    <property type="molecule type" value="Genomic_DNA"/>
</dbReference>
<dbReference type="SMART" id="SM00670">
    <property type="entry name" value="PINc"/>
    <property type="match status" value="1"/>
</dbReference>
<dbReference type="InterPro" id="IPR029060">
    <property type="entry name" value="PIN-like_dom_sf"/>
</dbReference>
<dbReference type="HOGENOM" id="CLU_116617_4_0_9"/>
<evidence type="ECO:0000313" key="3">
    <source>
        <dbReference type="Proteomes" id="UP000018461"/>
    </source>
</evidence>
<sequence>MRIMLDTNILISVIFFPSNQTRNLIKRITEQNEIVICDYVIEELSLVIERKFSSRKPALKDFFHSLPFDLVQVKRNLEKEKYPEIRDEKDFPILVTAIESDIDIFLTGDKDFLALKDIKKPKMMTMTEYLEKTQI</sequence>
<dbReference type="SUPFAM" id="SSF88723">
    <property type="entry name" value="PIN domain-like"/>
    <property type="match status" value="1"/>
</dbReference>
<protein>
    <recommendedName>
        <fullName evidence="1">PIN domain-containing protein</fullName>
    </recommendedName>
</protein>
<dbReference type="STRING" id="796943.HMPREF9625_01416"/>
<dbReference type="PANTHER" id="PTHR34610:SF3">
    <property type="entry name" value="SSL7007 PROTEIN"/>
    <property type="match status" value="1"/>
</dbReference>
<evidence type="ECO:0000313" key="2">
    <source>
        <dbReference type="EMBL" id="EHL10416.1"/>
    </source>
</evidence>
<dbReference type="NCBIfam" id="TIGR00305">
    <property type="entry name" value="putative toxin-antitoxin system toxin component, PIN family"/>
    <property type="match status" value="1"/>
</dbReference>
<proteinExistence type="predicted"/>
<evidence type="ECO:0000259" key="1">
    <source>
        <dbReference type="SMART" id="SM00670"/>
    </source>
</evidence>
<comment type="caution">
    <text evidence="2">The sequence shown here is derived from an EMBL/GenBank/DDBJ whole genome shotgun (WGS) entry which is preliminary data.</text>
</comment>
<dbReference type="CDD" id="cd09854">
    <property type="entry name" value="PIN_VapC-like"/>
    <property type="match status" value="1"/>
</dbReference>
<reference evidence="2" key="1">
    <citation type="submission" date="2011-08" db="EMBL/GenBank/DDBJ databases">
        <authorList>
            <consortium name="The Broad Institute Genome Sequencing Platform"/>
            <person name="Earl A."/>
            <person name="Ward D."/>
            <person name="Feldgarden M."/>
            <person name="Gevers D."/>
            <person name="Sizova M."/>
            <person name="Hazen A."/>
            <person name="Epstein S."/>
            <person name="Young S.K."/>
            <person name="Zeng Q."/>
            <person name="Gargeya S."/>
            <person name="Fitzgerald M."/>
            <person name="Haas B."/>
            <person name="Abouelleil A."/>
            <person name="Alvarado L."/>
            <person name="Arachchi H.M."/>
            <person name="Berlin A."/>
            <person name="Brown A."/>
            <person name="Chapman S.B."/>
            <person name="Chen Z."/>
            <person name="Dunbar C."/>
            <person name="Freedman E."/>
            <person name="Gearin G."/>
            <person name="Gellesch M."/>
            <person name="Goldberg J."/>
            <person name="Griggs A."/>
            <person name="Gujja S."/>
            <person name="Heiman D."/>
            <person name="Howarth C."/>
            <person name="Larson L."/>
            <person name="Lui A."/>
            <person name="MacDonald P.J.P."/>
            <person name="Montmayeur A."/>
            <person name="Murphy C."/>
            <person name="Neiman D."/>
            <person name="Pearson M."/>
            <person name="Priest M."/>
            <person name="Roberts A."/>
            <person name="Saif S."/>
            <person name="Shea T."/>
            <person name="Shenoy N."/>
            <person name="Sisk P."/>
            <person name="Stolte C."/>
            <person name="Sykes S."/>
            <person name="Wortman J."/>
            <person name="Nusbaum C."/>
            <person name="Birren B."/>
        </authorList>
    </citation>
    <scope>NUCLEOTIDE SEQUENCE</scope>
    <source>
        <strain evidence="2">ACB1</strain>
    </source>
</reference>
<dbReference type="PANTHER" id="PTHR34610">
    <property type="entry name" value="SSL7007 PROTEIN"/>
    <property type="match status" value="1"/>
</dbReference>
<feature type="domain" description="PIN" evidence="1">
    <location>
        <begin position="1"/>
        <end position="114"/>
    </location>
</feature>
<name>G9WPY3_9FIRM</name>
<dbReference type="RefSeq" id="WP_009535262.1">
    <property type="nucleotide sequence ID" value="NZ_KE148312.1"/>
</dbReference>